<comment type="subcellular location">
    <subcellularLocation>
        <location evidence="1 11">Cytoplasm</location>
    </subcellularLocation>
</comment>
<keyword evidence="10 11" id="KW-0804">Transcription</keyword>
<evidence type="ECO:0000256" key="10">
    <source>
        <dbReference type="ARBA" id="ARBA00023163"/>
    </source>
</evidence>
<evidence type="ECO:0000256" key="2">
    <source>
        <dbReference type="ARBA" id="ARBA00006597"/>
    </source>
</evidence>
<feature type="binding site" evidence="11">
    <location>
        <position position="40"/>
    </location>
    <ligand>
        <name>[4Fe-4S] cluster</name>
        <dbReference type="ChEBI" id="CHEBI:49883"/>
    </ligand>
</feature>
<feature type="binding site" evidence="11">
    <location>
        <position position="37"/>
    </location>
    <ligand>
        <name>[4Fe-4S] cluster</name>
        <dbReference type="ChEBI" id="CHEBI:49883"/>
    </ligand>
</feature>
<keyword evidence="8 11" id="KW-0238">DNA-binding</keyword>
<feature type="compositionally biased region" description="Basic and acidic residues" evidence="12">
    <location>
        <begin position="90"/>
        <end position="99"/>
    </location>
</feature>
<evidence type="ECO:0000313" key="14">
    <source>
        <dbReference type="EMBL" id="HIZ35388.1"/>
    </source>
</evidence>
<dbReference type="PROSITE" id="PS51674">
    <property type="entry name" value="4FE4S_WBL"/>
    <property type="match status" value="1"/>
</dbReference>
<dbReference type="GO" id="GO:0047134">
    <property type="term" value="F:protein-disulfide reductase [NAD(P)H] activity"/>
    <property type="evidence" value="ECO:0007669"/>
    <property type="project" value="TreeGrafter"/>
</dbReference>
<feature type="region of interest" description="Disordered" evidence="12">
    <location>
        <begin position="90"/>
        <end position="161"/>
    </location>
</feature>
<keyword evidence="3 11" id="KW-0004">4Fe-4S</keyword>
<keyword evidence="7 11" id="KW-0805">Transcription regulation</keyword>
<comment type="PTM">
    <text evidence="11">Upon Fe-S cluster removal intramolecular disulfide bonds are formed.</text>
</comment>
<dbReference type="Proteomes" id="UP000824037">
    <property type="component" value="Unassembled WGS sequence"/>
</dbReference>
<organism evidence="14 15">
    <name type="scientific">Candidatus Ruania gallistercoris</name>
    <dbReference type="NCBI Taxonomy" id="2838746"/>
    <lineage>
        <taxon>Bacteria</taxon>
        <taxon>Bacillati</taxon>
        <taxon>Actinomycetota</taxon>
        <taxon>Actinomycetes</taxon>
        <taxon>Micrococcales</taxon>
        <taxon>Ruaniaceae</taxon>
        <taxon>Ruania</taxon>
    </lineage>
</organism>
<protein>
    <recommendedName>
        <fullName evidence="11">Transcriptional regulator WhiB</fullName>
    </recommendedName>
</protein>
<accession>A0A9D2EDB6</accession>
<evidence type="ECO:0000256" key="4">
    <source>
        <dbReference type="ARBA" id="ARBA00022723"/>
    </source>
</evidence>
<dbReference type="InterPro" id="IPR003482">
    <property type="entry name" value="Whib"/>
</dbReference>
<dbReference type="GO" id="GO:0045454">
    <property type="term" value="P:cell redox homeostasis"/>
    <property type="evidence" value="ECO:0007669"/>
    <property type="project" value="TreeGrafter"/>
</dbReference>
<comment type="similarity">
    <text evidence="2 11">Belongs to the WhiB family.</text>
</comment>
<evidence type="ECO:0000313" key="15">
    <source>
        <dbReference type="Proteomes" id="UP000824037"/>
    </source>
</evidence>
<dbReference type="GO" id="GO:0051539">
    <property type="term" value="F:4 iron, 4 sulfur cluster binding"/>
    <property type="evidence" value="ECO:0007669"/>
    <property type="project" value="UniProtKB-UniRule"/>
</dbReference>
<dbReference type="GO" id="GO:0046872">
    <property type="term" value="F:metal ion binding"/>
    <property type="evidence" value="ECO:0007669"/>
    <property type="project" value="UniProtKB-KW"/>
</dbReference>
<keyword evidence="9 11" id="KW-1015">Disulfide bond</keyword>
<comment type="cofactor">
    <cofactor evidence="11">
        <name>[4Fe-4S] cluster</name>
        <dbReference type="ChEBI" id="CHEBI:49883"/>
    </cofactor>
    <text evidence="11">Binds 1 [4Fe-4S] cluster per subunit. Following nitrosylation of the [4Fe-4S] cluster binds 1 [4Fe-8(NO)] cluster per subunit.</text>
</comment>
<proteinExistence type="inferred from homology"/>
<feature type="binding site" evidence="11">
    <location>
        <position position="46"/>
    </location>
    <ligand>
        <name>[4Fe-4S] cluster</name>
        <dbReference type="ChEBI" id="CHEBI:49883"/>
    </ligand>
</feature>
<evidence type="ECO:0000256" key="12">
    <source>
        <dbReference type="SAM" id="MobiDB-lite"/>
    </source>
</evidence>
<feature type="binding site" evidence="11">
    <location>
        <position position="15"/>
    </location>
    <ligand>
        <name>[4Fe-4S] cluster</name>
        <dbReference type="ChEBI" id="CHEBI:49883"/>
    </ligand>
</feature>
<keyword evidence="4 11" id="KW-0479">Metal-binding</keyword>
<evidence type="ECO:0000256" key="9">
    <source>
        <dbReference type="ARBA" id="ARBA00023157"/>
    </source>
</evidence>
<comment type="PTM">
    <text evidence="11">The Fe-S cluster can be nitrosylated by nitric oxide (NO).</text>
</comment>
<dbReference type="HAMAP" id="MF_01479">
    <property type="entry name" value="WhiB"/>
    <property type="match status" value="1"/>
</dbReference>
<dbReference type="GO" id="GO:0045892">
    <property type="term" value="P:negative regulation of DNA-templated transcription"/>
    <property type="evidence" value="ECO:0007669"/>
    <property type="project" value="TreeGrafter"/>
</dbReference>
<keyword evidence="5 11" id="KW-0408">Iron</keyword>
<keyword evidence="11" id="KW-0963">Cytoplasm</keyword>
<sequence>MNATFDEEWTLRAACAKRSPDELFVQGAAQRQAREVCFDCPVRLECLVDALDNRIQYGVWGGMTERERRALLRRAPAVESWRSTLDGVDRDEITEEIGRRWPAPRPRRRTEAAAPGTAPSQAPAAPAQGPAAPASDRAGAPVPDAPPARVPDAPAAVARGA</sequence>
<dbReference type="PANTHER" id="PTHR38839">
    <property type="entry name" value="TRANSCRIPTIONAL REGULATOR WHID-RELATED"/>
    <property type="match status" value="1"/>
</dbReference>
<dbReference type="EMBL" id="DXBY01000108">
    <property type="protein sequence ID" value="HIZ35388.1"/>
    <property type="molecule type" value="Genomic_DNA"/>
</dbReference>
<evidence type="ECO:0000256" key="5">
    <source>
        <dbReference type="ARBA" id="ARBA00023004"/>
    </source>
</evidence>
<reference evidence="14" key="2">
    <citation type="submission" date="2021-04" db="EMBL/GenBank/DDBJ databases">
        <authorList>
            <person name="Gilroy R."/>
        </authorList>
    </citation>
    <scope>NUCLEOTIDE SEQUENCE</scope>
    <source>
        <strain evidence="14">ChiGjej4B4-7305</strain>
    </source>
</reference>
<dbReference type="AlphaFoldDB" id="A0A9D2EDB6"/>
<evidence type="ECO:0000256" key="11">
    <source>
        <dbReference type="HAMAP-Rule" id="MF_01479"/>
    </source>
</evidence>
<dbReference type="GO" id="GO:0005737">
    <property type="term" value="C:cytoplasm"/>
    <property type="evidence" value="ECO:0007669"/>
    <property type="project" value="UniProtKB-SubCell"/>
</dbReference>
<reference evidence="14" key="1">
    <citation type="journal article" date="2021" name="PeerJ">
        <title>Extensive microbial diversity within the chicken gut microbiome revealed by metagenomics and culture.</title>
        <authorList>
            <person name="Gilroy R."/>
            <person name="Ravi A."/>
            <person name="Getino M."/>
            <person name="Pursley I."/>
            <person name="Horton D.L."/>
            <person name="Alikhan N.F."/>
            <person name="Baker D."/>
            <person name="Gharbi K."/>
            <person name="Hall N."/>
            <person name="Watson M."/>
            <person name="Adriaenssens E.M."/>
            <person name="Foster-Nyarko E."/>
            <person name="Jarju S."/>
            <person name="Secka A."/>
            <person name="Antonio M."/>
            <person name="Oren A."/>
            <person name="Chaudhuri R.R."/>
            <person name="La Ragione R."/>
            <person name="Hildebrand F."/>
            <person name="Pallen M.J."/>
        </authorList>
    </citation>
    <scope>NUCLEOTIDE SEQUENCE</scope>
    <source>
        <strain evidence="14">ChiGjej4B4-7305</strain>
    </source>
</reference>
<evidence type="ECO:0000256" key="3">
    <source>
        <dbReference type="ARBA" id="ARBA00022485"/>
    </source>
</evidence>
<feature type="compositionally biased region" description="Low complexity" evidence="12">
    <location>
        <begin position="150"/>
        <end position="161"/>
    </location>
</feature>
<evidence type="ECO:0000256" key="1">
    <source>
        <dbReference type="ARBA" id="ARBA00004496"/>
    </source>
</evidence>
<dbReference type="InterPro" id="IPR034768">
    <property type="entry name" value="4FE4S_WBL"/>
</dbReference>
<comment type="function">
    <text evidence="11">Acts as a transcriptional regulator. Probably redox-responsive. The apo- but not holo-form probably binds DNA.</text>
</comment>
<dbReference type="PANTHER" id="PTHR38839:SF7">
    <property type="entry name" value="TRANSCRIPTIONAL REGULATOR WHIB4"/>
    <property type="match status" value="1"/>
</dbReference>
<evidence type="ECO:0000256" key="8">
    <source>
        <dbReference type="ARBA" id="ARBA00023125"/>
    </source>
</evidence>
<evidence type="ECO:0000256" key="7">
    <source>
        <dbReference type="ARBA" id="ARBA00023015"/>
    </source>
</evidence>
<name>A0A9D2EDB6_9MICO</name>
<dbReference type="Pfam" id="PF02467">
    <property type="entry name" value="Whib"/>
    <property type="match status" value="1"/>
</dbReference>
<evidence type="ECO:0000256" key="6">
    <source>
        <dbReference type="ARBA" id="ARBA00023014"/>
    </source>
</evidence>
<comment type="caution">
    <text evidence="14">The sequence shown here is derived from an EMBL/GenBank/DDBJ whole genome shotgun (WGS) entry which is preliminary data.</text>
</comment>
<dbReference type="GO" id="GO:0003677">
    <property type="term" value="F:DNA binding"/>
    <property type="evidence" value="ECO:0007669"/>
    <property type="project" value="UniProtKB-UniRule"/>
</dbReference>
<dbReference type="GO" id="GO:0035731">
    <property type="term" value="F:dinitrosyl-iron complex binding"/>
    <property type="evidence" value="ECO:0007669"/>
    <property type="project" value="UniProtKB-UniRule"/>
</dbReference>
<keyword evidence="6 11" id="KW-0411">Iron-sulfur</keyword>
<evidence type="ECO:0000259" key="13">
    <source>
        <dbReference type="PROSITE" id="PS51674"/>
    </source>
</evidence>
<gene>
    <name evidence="11" type="primary">whiB</name>
    <name evidence="14" type="ORF">H9815_06390</name>
</gene>
<feature type="compositionally biased region" description="Low complexity" evidence="12">
    <location>
        <begin position="112"/>
        <end position="142"/>
    </location>
</feature>
<feature type="domain" description="4Fe-4S Wbl-type" evidence="13">
    <location>
        <begin position="14"/>
        <end position="70"/>
    </location>
</feature>